<feature type="domain" description="PucR C-terminal helix-turn-helix" evidence="1">
    <location>
        <begin position="210"/>
        <end position="266"/>
    </location>
</feature>
<dbReference type="InterPro" id="IPR042070">
    <property type="entry name" value="PucR_C-HTH_sf"/>
</dbReference>
<evidence type="ECO:0000313" key="3">
    <source>
        <dbReference type="Proteomes" id="UP001611263"/>
    </source>
</evidence>
<reference evidence="2 3" key="1">
    <citation type="submission" date="2024-10" db="EMBL/GenBank/DDBJ databases">
        <title>The Natural Products Discovery Center: Release of the First 8490 Sequenced Strains for Exploring Actinobacteria Biosynthetic Diversity.</title>
        <authorList>
            <person name="Kalkreuter E."/>
            <person name="Kautsar S.A."/>
            <person name="Yang D."/>
            <person name="Bader C.D."/>
            <person name="Teijaro C.N."/>
            <person name="Fluegel L."/>
            <person name="Davis C.M."/>
            <person name="Simpson J.R."/>
            <person name="Lauterbach L."/>
            <person name="Steele A.D."/>
            <person name="Gui C."/>
            <person name="Meng S."/>
            <person name="Li G."/>
            <person name="Viehrig K."/>
            <person name="Ye F."/>
            <person name="Su P."/>
            <person name="Kiefer A.F."/>
            <person name="Nichols A."/>
            <person name="Cepeda A.J."/>
            <person name="Yan W."/>
            <person name="Fan B."/>
            <person name="Jiang Y."/>
            <person name="Adhikari A."/>
            <person name="Zheng C.-J."/>
            <person name="Schuster L."/>
            <person name="Cowan T.M."/>
            <person name="Smanski M.J."/>
            <person name="Chevrette M.G."/>
            <person name="De Carvalho L.P.S."/>
            <person name="Shen B."/>
        </authorList>
    </citation>
    <scope>NUCLEOTIDE SEQUENCE [LARGE SCALE GENOMIC DNA]</scope>
    <source>
        <strain evidence="2 3">NPDC020568</strain>
    </source>
</reference>
<sequence>MPVDDNACTRAAPGAHRRGTAAWYASSGSGTEKRTLAATLLTGSSPARAARAAGVVVAGSYHVLAVDIPPPAPALGREPAAAHSEGCRITPGELAEFFSPEALAHWTTDGTTVLIPAHAGTGSDLDASVDRVVQAVGAPVVTAIAEASPAGIPTAAEQVWAIVDVVRRLRLTAGLYRFDDLALEYQLTRPGPGRDQLASLLDPLDVHPELTRTLHTHIANNLNRQRTARALHIHPNTVDYRLKRIGELTGLDANEAPGLWYLRSALVVRGYTTGTE</sequence>
<proteinExistence type="predicted"/>
<protein>
    <submittedName>
        <fullName evidence="2">PucR family transcriptional regulator</fullName>
    </submittedName>
</protein>
<evidence type="ECO:0000313" key="2">
    <source>
        <dbReference type="EMBL" id="MFI1462135.1"/>
    </source>
</evidence>
<dbReference type="InterPro" id="IPR025736">
    <property type="entry name" value="PucR_C-HTH_dom"/>
</dbReference>
<dbReference type="Gene3D" id="1.10.10.2840">
    <property type="entry name" value="PucR C-terminal helix-turn-helix domain"/>
    <property type="match status" value="1"/>
</dbReference>
<dbReference type="Proteomes" id="UP001611263">
    <property type="component" value="Unassembled WGS sequence"/>
</dbReference>
<dbReference type="Pfam" id="PF13556">
    <property type="entry name" value="HTH_30"/>
    <property type="match status" value="1"/>
</dbReference>
<organism evidence="2 3">
    <name type="scientific">Nocardia carnea</name>
    <dbReference type="NCBI Taxonomy" id="37328"/>
    <lineage>
        <taxon>Bacteria</taxon>
        <taxon>Bacillati</taxon>
        <taxon>Actinomycetota</taxon>
        <taxon>Actinomycetes</taxon>
        <taxon>Mycobacteriales</taxon>
        <taxon>Nocardiaceae</taxon>
        <taxon>Nocardia</taxon>
    </lineage>
</organism>
<dbReference type="PANTHER" id="PTHR33744">
    <property type="entry name" value="CARBOHYDRATE DIACID REGULATOR"/>
    <property type="match status" value="1"/>
</dbReference>
<accession>A0ABW7TM75</accession>
<dbReference type="GeneID" id="93508978"/>
<dbReference type="InterPro" id="IPR051448">
    <property type="entry name" value="CdaR-like_regulators"/>
</dbReference>
<evidence type="ECO:0000259" key="1">
    <source>
        <dbReference type="Pfam" id="PF13556"/>
    </source>
</evidence>
<gene>
    <name evidence="2" type="ORF">ACH4WX_15590</name>
</gene>
<dbReference type="PANTHER" id="PTHR33744:SF17">
    <property type="entry name" value="CONSERVED PROTEIN"/>
    <property type="match status" value="1"/>
</dbReference>
<dbReference type="RefSeq" id="WP_051158372.1">
    <property type="nucleotide sequence ID" value="NZ_JBIRUQ010000003.1"/>
</dbReference>
<name>A0ABW7TM75_9NOCA</name>
<dbReference type="EMBL" id="JBIRUQ010000003">
    <property type="protein sequence ID" value="MFI1462135.1"/>
    <property type="molecule type" value="Genomic_DNA"/>
</dbReference>
<keyword evidence="3" id="KW-1185">Reference proteome</keyword>
<comment type="caution">
    <text evidence="2">The sequence shown here is derived from an EMBL/GenBank/DDBJ whole genome shotgun (WGS) entry which is preliminary data.</text>
</comment>